<evidence type="ECO:0000313" key="3">
    <source>
        <dbReference type="EMBL" id="ENN80290.1"/>
    </source>
</evidence>
<dbReference type="EMBL" id="KB740562">
    <property type="protein sequence ID" value="ENN80290.1"/>
    <property type="molecule type" value="Genomic_DNA"/>
</dbReference>
<proteinExistence type="predicted"/>
<dbReference type="AlphaFoldDB" id="N6UEV9"/>
<feature type="region of interest" description="Disordered" evidence="1">
    <location>
        <begin position="100"/>
        <end position="164"/>
    </location>
</feature>
<evidence type="ECO:0000259" key="2">
    <source>
        <dbReference type="Pfam" id="PF16090"/>
    </source>
</evidence>
<reference evidence="3" key="1">
    <citation type="journal article" date="2013" name="Genome Biol.">
        <title>Draft genome of the mountain pine beetle, Dendroctonus ponderosae Hopkins, a major forest pest.</title>
        <authorList>
            <person name="Keeling C.I."/>
            <person name="Yuen M.M."/>
            <person name="Liao N.Y."/>
            <person name="Docking T.R."/>
            <person name="Chan S.K."/>
            <person name="Taylor G.A."/>
            <person name="Palmquist D.L."/>
            <person name="Jackman S.D."/>
            <person name="Nguyen A."/>
            <person name="Li M."/>
            <person name="Henderson H."/>
            <person name="Janes J.K."/>
            <person name="Zhao Y."/>
            <person name="Pandoh P."/>
            <person name="Moore R."/>
            <person name="Sperling F.A."/>
            <person name="Huber D.P."/>
            <person name="Birol I."/>
            <person name="Jones S.J."/>
            <person name="Bohlmann J."/>
        </authorList>
    </citation>
    <scope>NUCLEOTIDE SEQUENCE</scope>
</reference>
<gene>
    <name evidence="3" type="ORF">YQE_03283</name>
</gene>
<dbReference type="HOGENOM" id="CLU_1620723_0_0_1"/>
<feature type="non-terminal residue" evidence="3">
    <location>
        <position position="1"/>
    </location>
</feature>
<dbReference type="OrthoDB" id="10051111at2759"/>
<feature type="domain" description="Protein capicua homolog-like" evidence="2">
    <location>
        <begin position="29"/>
        <end position="55"/>
    </location>
</feature>
<dbReference type="InterPro" id="IPR032147">
    <property type="entry name" value="Cic_dom"/>
</dbReference>
<organism evidence="3">
    <name type="scientific">Dendroctonus ponderosae</name>
    <name type="common">Mountain pine beetle</name>
    <dbReference type="NCBI Taxonomy" id="77166"/>
    <lineage>
        <taxon>Eukaryota</taxon>
        <taxon>Metazoa</taxon>
        <taxon>Ecdysozoa</taxon>
        <taxon>Arthropoda</taxon>
        <taxon>Hexapoda</taxon>
        <taxon>Insecta</taxon>
        <taxon>Pterygota</taxon>
        <taxon>Neoptera</taxon>
        <taxon>Endopterygota</taxon>
        <taxon>Coleoptera</taxon>
        <taxon>Polyphaga</taxon>
        <taxon>Cucujiformia</taxon>
        <taxon>Curculionidae</taxon>
        <taxon>Scolytinae</taxon>
        <taxon>Dendroctonus</taxon>
    </lineage>
</organism>
<protein>
    <recommendedName>
        <fullName evidence="2">Protein capicua homolog-like domain-containing protein</fullName>
    </recommendedName>
</protein>
<name>N6UEV9_DENPD</name>
<evidence type="ECO:0000256" key="1">
    <source>
        <dbReference type="SAM" id="MobiDB-lite"/>
    </source>
</evidence>
<dbReference type="Pfam" id="PF16090">
    <property type="entry name" value="DUF4819"/>
    <property type="match status" value="1"/>
</dbReference>
<feature type="compositionally biased region" description="Low complexity" evidence="1">
    <location>
        <begin position="113"/>
        <end position="130"/>
    </location>
</feature>
<accession>N6UEV9</accession>
<sequence>MSILEILEDRHTSDLIANHIKYEYCFCLGEKSYELRVKRADLRLLRPPWWDELEHLELSTNQQNDYGRSSTTTLHTPVSACTPLSNGRMYDEFCESEDELKQEGFSTEEAKLSGGSKRSSMHSRGSSSSSVTPSQPATPHKYKKSLPAAHLKTSLKGKANMTLE</sequence>